<evidence type="ECO:0000256" key="1">
    <source>
        <dbReference type="SAM" id="SignalP"/>
    </source>
</evidence>
<evidence type="ECO:0000313" key="2">
    <source>
        <dbReference type="EMBL" id="KYF99092.1"/>
    </source>
</evidence>
<proteinExistence type="predicted"/>
<reference evidence="2 3" key="1">
    <citation type="submission" date="2014-02" db="EMBL/GenBank/DDBJ databases">
        <title>The small core and large imbalanced accessory genome model reveals a collaborative survival strategy of Sorangium cellulosum strains in nature.</title>
        <authorList>
            <person name="Han K."/>
            <person name="Peng R."/>
            <person name="Blom J."/>
            <person name="Li Y.-Z."/>
        </authorList>
    </citation>
    <scope>NUCLEOTIDE SEQUENCE [LARGE SCALE GENOMIC DNA]</scope>
    <source>
        <strain evidence="2 3">So0149</strain>
    </source>
</reference>
<dbReference type="AlphaFoldDB" id="A0A150SHM9"/>
<dbReference type="EMBL" id="JEMC01001182">
    <property type="protein sequence ID" value="KYF99092.1"/>
    <property type="molecule type" value="Genomic_DNA"/>
</dbReference>
<name>A0A150SHM9_SORCE</name>
<dbReference type="Proteomes" id="UP000075515">
    <property type="component" value="Unassembled WGS sequence"/>
</dbReference>
<feature type="chain" id="PRO_5007568657" description="Secreted protein" evidence="1">
    <location>
        <begin position="31"/>
        <end position="145"/>
    </location>
</feature>
<accession>A0A150SHM9</accession>
<protein>
    <recommendedName>
        <fullName evidence="4">Secreted protein</fullName>
    </recommendedName>
</protein>
<comment type="caution">
    <text evidence="2">The sequence shown here is derived from an EMBL/GenBank/DDBJ whole genome shotgun (WGS) entry which is preliminary data.</text>
</comment>
<evidence type="ECO:0008006" key="4">
    <source>
        <dbReference type="Google" id="ProtNLM"/>
    </source>
</evidence>
<sequence length="145" mass="15247">MIRNSLRAAGLLLAAGVVSALGIASTDAMAAERASTVRHGPAIDDPNPVVTPCGACYSMRDRRLYVSLDAIGSAKAISLELDLLRDGKSAYGEQLAPYRVANGYVEYLVPQAPTEDVGGGRIHWVTSQGRFRTMTVIVAAGGEAE</sequence>
<feature type="signal peptide" evidence="1">
    <location>
        <begin position="1"/>
        <end position="30"/>
    </location>
</feature>
<organism evidence="2 3">
    <name type="scientific">Sorangium cellulosum</name>
    <name type="common">Polyangium cellulosum</name>
    <dbReference type="NCBI Taxonomy" id="56"/>
    <lineage>
        <taxon>Bacteria</taxon>
        <taxon>Pseudomonadati</taxon>
        <taxon>Myxococcota</taxon>
        <taxon>Polyangia</taxon>
        <taxon>Polyangiales</taxon>
        <taxon>Polyangiaceae</taxon>
        <taxon>Sorangium</taxon>
    </lineage>
</organism>
<keyword evidence="1" id="KW-0732">Signal</keyword>
<gene>
    <name evidence="2" type="ORF">BE18_37315</name>
</gene>
<evidence type="ECO:0000313" key="3">
    <source>
        <dbReference type="Proteomes" id="UP000075515"/>
    </source>
</evidence>